<dbReference type="InterPro" id="IPR012964">
    <property type="entry name" value="DUF1702"/>
</dbReference>
<keyword evidence="2" id="KW-1185">Reference proteome</keyword>
<dbReference type="STRING" id="502025.Hoch_0696"/>
<dbReference type="Pfam" id="PF08012">
    <property type="entry name" value="DUF1702"/>
    <property type="match status" value="1"/>
</dbReference>
<dbReference type="AlphaFoldDB" id="D0LMV5"/>
<dbReference type="Proteomes" id="UP000001880">
    <property type="component" value="Chromosome"/>
</dbReference>
<dbReference type="RefSeq" id="WP_012825953.1">
    <property type="nucleotide sequence ID" value="NC_013440.1"/>
</dbReference>
<dbReference type="KEGG" id="hoh:Hoch_0696"/>
<evidence type="ECO:0000313" key="1">
    <source>
        <dbReference type="EMBL" id="ACY13326.1"/>
    </source>
</evidence>
<evidence type="ECO:0000313" key="2">
    <source>
        <dbReference type="Proteomes" id="UP000001880"/>
    </source>
</evidence>
<protein>
    <recommendedName>
        <fullName evidence="3">UnbL</fullName>
    </recommendedName>
</protein>
<evidence type="ECO:0008006" key="3">
    <source>
        <dbReference type="Google" id="ProtNLM"/>
    </source>
</evidence>
<name>D0LMV5_HALO1</name>
<organism evidence="1 2">
    <name type="scientific">Haliangium ochraceum (strain DSM 14365 / JCM 11303 / SMP-2)</name>
    <dbReference type="NCBI Taxonomy" id="502025"/>
    <lineage>
        <taxon>Bacteria</taxon>
        <taxon>Pseudomonadati</taxon>
        <taxon>Myxococcota</taxon>
        <taxon>Polyangia</taxon>
        <taxon>Haliangiales</taxon>
        <taxon>Kofleriaceae</taxon>
        <taxon>Haliangium</taxon>
    </lineage>
</organism>
<dbReference type="EMBL" id="CP001804">
    <property type="protein sequence ID" value="ACY13326.1"/>
    <property type="molecule type" value="Genomic_DNA"/>
</dbReference>
<reference evidence="1 2" key="1">
    <citation type="journal article" date="2010" name="Stand. Genomic Sci.">
        <title>Complete genome sequence of Haliangium ochraceum type strain (SMP-2).</title>
        <authorList>
            <consortium name="US DOE Joint Genome Institute (JGI-PGF)"/>
            <person name="Ivanova N."/>
            <person name="Daum C."/>
            <person name="Lang E."/>
            <person name="Abt B."/>
            <person name="Kopitz M."/>
            <person name="Saunders E."/>
            <person name="Lapidus A."/>
            <person name="Lucas S."/>
            <person name="Glavina Del Rio T."/>
            <person name="Nolan M."/>
            <person name="Tice H."/>
            <person name="Copeland A."/>
            <person name="Cheng J.F."/>
            <person name="Chen F."/>
            <person name="Bruce D."/>
            <person name="Goodwin L."/>
            <person name="Pitluck S."/>
            <person name="Mavromatis K."/>
            <person name="Pati A."/>
            <person name="Mikhailova N."/>
            <person name="Chen A."/>
            <person name="Palaniappan K."/>
            <person name="Land M."/>
            <person name="Hauser L."/>
            <person name="Chang Y.J."/>
            <person name="Jeffries C.D."/>
            <person name="Detter J.C."/>
            <person name="Brettin T."/>
            <person name="Rohde M."/>
            <person name="Goker M."/>
            <person name="Bristow J."/>
            <person name="Markowitz V."/>
            <person name="Eisen J.A."/>
            <person name="Hugenholtz P."/>
            <person name="Kyrpides N.C."/>
            <person name="Klenk H.P."/>
        </authorList>
    </citation>
    <scope>NUCLEOTIDE SEQUENCE [LARGE SCALE GENOMIC DNA]</scope>
    <source>
        <strain evidence="2">DSM 14365 / CIP 107738 / JCM 11303 / AJ 13395 / SMP-2</strain>
    </source>
</reference>
<dbReference type="OrthoDB" id="2530105at2"/>
<gene>
    <name evidence="1" type="ordered locus">Hoch_0696</name>
</gene>
<sequence>MHVKFNDRGISLQKNWLLSIKVRLFGIADEEATFERRGFTASHPVIRHRLESIGFTFIHGYMVALRCTDPNSMAIALAEVEPAQRGFAFEGAAMAMALQDLLSPWRRNRLQNLLKGAGRAHSYMVYIGAGWAFARLRLGQGRYFRRMDPLLRWLAIDGYGFHEGYFHPRRTIDASKQPRGLRGYGHRAFDQGLGRSLWFVCGADAERITRTIAKLAPERHEDLWSGIGLAAAYAGGVSATDLEMLRKLAGAYLPAVAQGAAFAAKARQRAGNPTEHTELGCNIFCGESLRESAHATDAVLEGLGGDTSDQPAYEQWRQRIQHYFQRAAS</sequence>
<accession>D0LMV5</accession>
<proteinExistence type="predicted"/>
<dbReference type="eggNOG" id="ENOG502Z8MJ">
    <property type="taxonomic scope" value="Bacteria"/>
</dbReference>
<dbReference type="HOGENOM" id="CLU_074815_0_0_7"/>